<organism evidence="2 3">
    <name type="scientific">Mesorhizobium cantuariense</name>
    <dbReference type="NCBI Taxonomy" id="1300275"/>
    <lineage>
        <taxon>Bacteria</taxon>
        <taxon>Pseudomonadati</taxon>
        <taxon>Pseudomonadota</taxon>
        <taxon>Alphaproteobacteria</taxon>
        <taxon>Hyphomicrobiales</taxon>
        <taxon>Phyllobacteriaceae</taxon>
        <taxon>Mesorhizobium</taxon>
    </lineage>
</organism>
<evidence type="ECO:0000313" key="2">
    <source>
        <dbReference type="EMBL" id="MFC3321284.1"/>
    </source>
</evidence>
<comment type="caution">
    <text evidence="2">The sequence shown here is derived from an EMBL/GenBank/DDBJ whole genome shotgun (WGS) entry which is preliminary data.</text>
</comment>
<evidence type="ECO:0000313" key="3">
    <source>
        <dbReference type="Proteomes" id="UP001595648"/>
    </source>
</evidence>
<protein>
    <submittedName>
        <fullName evidence="2">Uncharacterized protein</fullName>
    </submittedName>
</protein>
<reference evidence="3" key="1">
    <citation type="journal article" date="2019" name="Int. J. Syst. Evol. Microbiol.">
        <title>The Global Catalogue of Microorganisms (GCM) 10K type strain sequencing project: providing services to taxonomists for standard genome sequencing and annotation.</title>
        <authorList>
            <consortium name="The Broad Institute Genomics Platform"/>
            <consortium name="The Broad Institute Genome Sequencing Center for Infectious Disease"/>
            <person name="Wu L."/>
            <person name="Ma J."/>
        </authorList>
    </citation>
    <scope>NUCLEOTIDE SEQUENCE [LARGE SCALE GENOMIC DNA]</scope>
    <source>
        <strain evidence="3">ICMP 19515</strain>
    </source>
</reference>
<dbReference type="Proteomes" id="UP001595648">
    <property type="component" value="Unassembled WGS sequence"/>
</dbReference>
<keyword evidence="3" id="KW-1185">Reference proteome</keyword>
<gene>
    <name evidence="2" type="ORF">ACFOJ9_05735</name>
</gene>
<name>A0ABV7MJE2_9HYPH</name>
<sequence>MVRALDLANEVDTAFDRKGHRVLFAREDLYEQVWATPINYLAEKFGVSGSYLARVCEALNVPRPPVGYWQKKAVGKAKPRPELPTALPGDQLSWSRDKPIAVPVKTASDESEMARP</sequence>
<evidence type="ECO:0000256" key="1">
    <source>
        <dbReference type="SAM" id="MobiDB-lite"/>
    </source>
</evidence>
<accession>A0ABV7MJE2</accession>
<feature type="region of interest" description="Disordered" evidence="1">
    <location>
        <begin position="76"/>
        <end position="116"/>
    </location>
</feature>
<dbReference type="EMBL" id="JBHRVD010000001">
    <property type="protein sequence ID" value="MFC3321284.1"/>
    <property type="molecule type" value="Genomic_DNA"/>
</dbReference>
<proteinExistence type="predicted"/>
<dbReference type="RefSeq" id="WP_378977520.1">
    <property type="nucleotide sequence ID" value="NZ_JBHRVD010000001.1"/>
</dbReference>